<dbReference type="EMBL" id="NRPP01000010">
    <property type="protein sequence ID" value="TFJ27441.1"/>
    <property type="molecule type" value="Genomic_DNA"/>
</dbReference>
<dbReference type="AlphaFoldDB" id="A0A7Z8G5L1"/>
<accession>A0A7Z8G5L1</accession>
<comment type="caution">
    <text evidence="1">The sequence shown here is derived from an EMBL/GenBank/DDBJ whole genome shotgun (WGS) entry which is preliminary data.</text>
</comment>
<name>A0A7Z8G5L1_CARDV</name>
<sequence length="455" mass="53090">MEEIANLENVNFLGHKFIRYVDVGKVKEALKLEKDRLNISQIEIIEDVNSTIQDLYKMIYPNLKLPEKKCFDNIIFENIFYGKQKHIYVEYFDLKTGDIMDDEFVKNNIFATLNTINTKDSNNGIDFQLRKQILPEGFDLIKYLDINHIGVEFVSNLKIDKDDDENIKKIRILYGKTVTNKKKGKDDPRKMYMLAGIEIDIEKKRIVTLIRNEANIDNGFTLTGMYQSILSKIISKINLIIKKRNEKMEKELMYSYCMRLNETICEKHQLVVESECSQHIKDFVSDTLNNDLKIEEKVNSGEREEILDKIQSIFLGKYLKVSNDDGFLRQDIFNANLKGYPTDITFKGVANSGKGRAQSSDKYIPLVTSGLYHSLSSEMRMAQDLTKWRMAWFEHSIYSKDKIDSEKVKMKDLEVIQSTIEITKKYFHITILTQKHLDREAIYFVIDELLGEYSG</sequence>
<dbReference type="Proteomes" id="UP000297938">
    <property type="component" value="Unassembled WGS sequence"/>
</dbReference>
<reference evidence="1 2" key="1">
    <citation type="journal article" date="2018" name="Int. J. Food Microbiol.">
        <title>Growth of Carnobacterium spp. isolated from chilled vacuum-packaged meat under relevant acidic conditions.</title>
        <authorList>
            <person name="Zhang P."/>
            <person name="Badoni M."/>
            <person name="Ganzle M."/>
            <person name="Yang X."/>
        </authorList>
    </citation>
    <scope>NUCLEOTIDE SEQUENCE [LARGE SCALE GENOMIC DNA]</scope>
    <source>
        <strain evidence="1 2">B2</strain>
    </source>
</reference>
<evidence type="ECO:0000313" key="2">
    <source>
        <dbReference type="Proteomes" id="UP000297938"/>
    </source>
</evidence>
<protein>
    <submittedName>
        <fullName evidence="1">Uncharacterized protein</fullName>
    </submittedName>
</protein>
<organism evidence="1 2">
    <name type="scientific">Carnobacterium divergens</name>
    <name type="common">Lactobacillus divergens</name>
    <dbReference type="NCBI Taxonomy" id="2748"/>
    <lineage>
        <taxon>Bacteria</taxon>
        <taxon>Bacillati</taxon>
        <taxon>Bacillota</taxon>
        <taxon>Bacilli</taxon>
        <taxon>Lactobacillales</taxon>
        <taxon>Carnobacteriaceae</taxon>
        <taxon>Carnobacterium</taxon>
    </lineage>
</organism>
<dbReference type="RefSeq" id="WP_135025975.1">
    <property type="nucleotide sequence ID" value="NZ_CBCPJW010000003.1"/>
</dbReference>
<evidence type="ECO:0000313" key="1">
    <source>
        <dbReference type="EMBL" id="TFJ27441.1"/>
    </source>
</evidence>
<proteinExistence type="predicted"/>
<gene>
    <name evidence="1" type="ORF">CKN69_06210</name>
</gene>